<dbReference type="InterPro" id="IPR011032">
    <property type="entry name" value="GroES-like_sf"/>
</dbReference>
<evidence type="ECO:0000259" key="2">
    <source>
        <dbReference type="SMART" id="SM00829"/>
    </source>
</evidence>
<keyword evidence="4" id="KW-1185">Reference proteome</keyword>
<dbReference type="GO" id="GO:0016491">
    <property type="term" value="F:oxidoreductase activity"/>
    <property type="evidence" value="ECO:0007669"/>
    <property type="project" value="InterPro"/>
</dbReference>
<dbReference type="Proteomes" id="UP000019140">
    <property type="component" value="Unassembled WGS sequence"/>
</dbReference>
<dbReference type="Gene3D" id="3.90.180.10">
    <property type="entry name" value="Medium-chain alcohol dehydrogenases, catalytic domain"/>
    <property type="match status" value="1"/>
</dbReference>
<evidence type="ECO:0000313" key="4">
    <source>
        <dbReference type="Proteomes" id="UP000019140"/>
    </source>
</evidence>
<organism evidence="3 4">
    <name type="scientific">Candidatus Entotheonella gemina</name>
    <dbReference type="NCBI Taxonomy" id="1429439"/>
    <lineage>
        <taxon>Bacteria</taxon>
        <taxon>Pseudomonadati</taxon>
        <taxon>Nitrospinota/Tectimicrobiota group</taxon>
        <taxon>Candidatus Tectimicrobiota</taxon>
        <taxon>Candidatus Entotheonellia</taxon>
        <taxon>Candidatus Entotheonellales</taxon>
        <taxon>Candidatus Entotheonellaceae</taxon>
        <taxon>Candidatus Entotheonella</taxon>
    </lineage>
</organism>
<evidence type="ECO:0000256" key="1">
    <source>
        <dbReference type="ARBA" id="ARBA00022857"/>
    </source>
</evidence>
<feature type="domain" description="Enoyl reductase (ER)" evidence="2">
    <location>
        <begin position="11"/>
        <end position="200"/>
    </location>
</feature>
<dbReference type="InterPro" id="IPR051603">
    <property type="entry name" value="Zinc-ADH_QOR/CCCR"/>
</dbReference>
<keyword evidence="1" id="KW-0521">NADP</keyword>
<gene>
    <name evidence="3" type="ORF">ETSY2_42580</name>
</gene>
<dbReference type="Gene3D" id="3.40.50.720">
    <property type="entry name" value="NAD(P)-binding Rossmann-like Domain"/>
    <property type="match status" value="1"/>
</dbReference>
<dbReference type="AlphaFoldDB" id="W4LKU2"/>
<dbReference type="PANTHER" id="PTHR44154:SF1">
    <property type="entry name" value="QUINONE OXIDOREDUCTASE"/>
    <property type="match status" value="1"/>
</dbReference>
<accession>W4LKU2</accession>
<dbReference type="Pfam" id="PF08240">
    <property type="entry name" value="ADH_N"/>
    <property type="match status" value="1"/>
</dbReference>
<dbReference type="InterPro" id="IPR013154">
    <property type="entry name" value="ADH-like_N"/>
</dbReference>
<name>W4LKU2_9BACT</name>
<protein>
    <recommendedName>
        <fullName evidence="2">Enoyl reductase (ER) domain-containing protein</fullName>
    </recommendedName>
</protein>
<dbReference type="EMBL" id="AZHX01001931">
    <property type="protein sequence ID" value="ETW98607.1"/>
    <property type="molecule type" value="Genomic_DNA"/>
</dbReference>
<reference evidence="3 4" key="1">
    <citation type="journal article" date="2014" name="Nature">
        <title>An environmental bacterial taxon with a large and distinct metabolic repertoire.</title>
        <authorList>
            <person name="Wilson M.C."/>
            <person name="Mori T."/>
            <person name="Ruckert C."/>
            <person name="Uria A.R."/>
            <person name="Helf M.J."/>
            <person name="Takada K."/>
            <person name="Gernert C."/>
            <person name="Steffens U.A."/>
            <person name="Heycke N."/>
            <person name="Schmitt S."/>
            <person name="Rinke C."/>
            <person name="Helfrich E.J."/>
            <person name="Brachmann A.O."/>
            <person name="Gurgui C."/>
            <person name="Wakimoto T."/>
            <person name="Kracht M."/>
            <person name="Crusemann M."/>
            <person name="Hentschel U."/>
            <person name="Abe I."/>
            <person name="Matsunaga S."/>
            <person name="Kalinowski J."/>
            <person name="Takeyama H."/>
            <person name="Piel J."/>
        </authorList>
    </citation>
    <scope>NUCLEOTIDE SEQUENCE [LARGE SCALE GENOMIC DNA]</scope>
    <source>
        <strain evidence="4">TSY2</strain>
    </source>
</reference>
<evidence type="ECO:0000313" key="3">
    <source>
        <dbReference type="EMBL" id="ETW98607.1"/>
    </source>
</evidence>
<proteinExistence type="predicted"/>
<comment type="caution">
    <text evidence="3">The sequence shown here is derived from an EMBL/GenBank/DDBJ whole genome shotgun (WGS) entry which is preliminary data.</text>
</comment>
<dbReference type="PANTHER" id="PTHR44154">
    <property type="entry name" value="QUINONE OXIDOREDUCTASE"/>
    <property type="match status" value="1"/>
</dbReference>
<dbReference type="InterPro" id="IPR020843">
    <property type="entry name" value="ER"/>
</dbReference>
<dbReference type="PATRIC" id="fig|1429439.4.peg.7144"/>
<dbReference type="SMART" id="SM00829">
    <property type="entry name" value="PKS_ER"/>
    <property type="match status" value="1"/>
</dbReference>
<sequence>MMKAVAIYAHGDMDELVYDTDFPEPEIGPNEVLIDIKATSLNYHDVFTRRGMPGIKIPMPMIMGLDIAGEIAQLGPGVDGWSVGERVLIDPVDRVGGGLMGETIPGGLAERCRAAVHQLIRIPGGVSFADAAALPVAYGTAHRMMLTQGQVRTGERVLILSGGGGARVVCFWPKWLVQKSLPAPAVMPSSTACANSARIM</sequence>
<dbReference type="SUPFAM" id="SSF50129">
    <property type="entry name" value="GroES-like"/>
    <property type="match status" value="1"/>
</dbReference>
<dbReference type="HOGENOM" id="CLU_118015_0_0_7"/>